<evidence type="ECO:0000256" key="1">
    <source>
        <dbReference type="ARBA" id="ARBA00005564"/>
    </source>
</evidence>
<dbReference type="AlphaFoldDB" id="V6DFH9"/>
<comment type="similarity">
    <text evidence="1">Belongs to the cycloisomerase 2 family.</text>
</comment>
<dbReference type="Gene3D" id="2.130.10.10">
    <property type="entry name" value="YVTN repeat-like/Quinoprotein amine dehydrogenase"/>
    <property type="match status" value="3"/>
</dbReference>
<dbReference type="Proteomes" id="UP000018769">
    <property type="component" value="Chromosome I"/>
</dbReference>
<dbReference type="EMBL" id="HG793133">
    <property type="protein sequence ID" value="CDK30304.1"/>
    <property type="molecule type" value="Genomic_DNA"/>
</dbReference>
<dbReference type="InterPro" id="IPR015943">
    <property type="entry name" value="WD40/YVTN_repeat-like_dom_sf"/>
</dbReference>
<dbReference type="SUPFAM" id="SSF69322">
    <property type="entry name" value="Tricorn protease domain 2"/>
    <property type="match status" value="1"/>
</dbReference>
<reference evidence="3 4" key="1">
    <citation type="journal article" date="2015" name="Biol. Direct">
        <title>Babela massiliensis, a representative of a widespread bacterial phylum with unusual adaptations to parasitism in amoebae.</title>
        <authorList>
            <person name="Pagnier I."/>
            <person name="Yutin N."/>
            <person name="Croce O."/>
            <person name="Makarova K.S."/>
            <person name="Wolf Y.I."/>
            <person name="Benamar S."/>
            <person name="Raoult D."/>
            <person name="Koonin E.V."/>
            <person name="La Scola B."/>
        </authorList>
    </citation>
    <scope>NUCLEOTIDE SEQUENCE [LARGE SCALE GENOMIC DNA]</scope>
    <source>
        <strain evidence="4">BABL1</strain>
    </source>
</reference>
<sequence length="388" mass="41668">MKKFPKVILILPLMFIGNILCQNIDENNIPGSFINRQDYGSGISPSDVAFSPLTSQGKLFAAVSNFGDFGNNNGSLATYSVNNGFLSYLKFPVSVGENPSSIAFSSLVDSNKLFAAVVNFLSENVFIYSVDIDTGEFKQIANYNAGRFPYSVSFMPVTSKDKLFFAVVNEGASTGEDGLSVYSIDLNTNTVSLPVNYQTGKIPFAVSFSPITQDGNVFAGVANYGSNTVSFYQVDANTGIFKFIYESPVGRNPNSIAFSPITENNKLFVAVTNYRSNTVSVYDVNVENGKFNLLFSPSTGAYPLSVAFSPIISNNELFAAVANHSSNNVSVYNVDINNGNFKFVGNYRTGDIPFSVAFSPITSNGKLFAATANAGSANISIFQVVLGS</sequence>
<dbReference type="eggNOG" id="COG2706">
    <property type="taxonomic scope" value="Bacteria"/>
</dbReference>
<dbReference type="HOGENOM" id="CLU_728976_0_0_7"/>
<dbReference type="InterPro" id="IPR050282">
    <property type="entry name" value="Cycloisomerase_2"/>
</dbReference>
<accession>V6DFH9</accession>
<dbReference type="GO" id="GO:0017057">
    <property type="term" value="F:6-phosphogluconolactonase activity"/>
    <property type="evidence" value="ECO:0007669"/>
    <property type="project" value="TreeGrafter"/>
</dbReference>
<feature type="signal peptide" evidence="2">
    <location>
        <begin position="1"/>
        <end position="21"/>
    </location>
</feature>
<keyword evidence="2" id="KW-0732">Signal</keyword>
<evidence type="ECO:0000313" key="3">
    <source>
        <dbReference type="EMBL" id="CDK30304.1"/>
    </source>
</evidence>
<dbReference type="KEGG" id="dpb:BABL1_gene_998"/>
<evidence type="ECO:0000256" key="2">
    <source>
        <dbReference type="SAM" id="SignalP"/>
    </source>
</evidence>
<dbReference type="RefSeq" id="WP_023791245.1">
    <property type="nucleotide sequence ID" value="NC_023003.1"/>
</dbReference>
<organism evidence="3 4">
    <name type="scientific">Candidatus Babela massiliensis</name>
    <dbReference type="NCBI Taxonomy" id="673862"/>
    <lineage>
        <taxon>Bacteria</taxon>
        <taxon>Candidatus Babelota</taxon>
        <taxon>Candidatus Babeliae</taxon>
        <taxon>Candidatus Babeliales</taxon>
        <taxon>Candidatus Babeliaceae</taxon>
        <taxon>Candidatus Babela</taxon>
    </lineage>
</organism>
<name>V6DFH9_9BACT</name>
<evidence type="ECO:0000313" key="4">
    <source>
        <dbReference type="Proteomes" id="UP000018769"/>
    </source>
</evidence>
<dbReference type="InterPro" id="IPR019405">
    <property type="entry name" value="Lactonase_7-beta_prop"/>
</dbReference>
<dbReference type="Pfam" id="PF10282">
    <property type="entry name" value="Lactonase"/>
    <property type="match status" value="1"/>
</dbReference>
<gene>
    <name evidence="3" type="ORF">BABL1_gene_998</name>
</gene>
<protein>
    <submittedName>
        <fullName evidence="3">Immunoglobulin-like repeats containing protein domain</fullName>
    </submittedName>
</protein>
<dbReference type="GO" id="GO:0005829">
    <property type="term" value="C:cytosol"/>
    <property type="evidence" value="ECO:0007669"/>
    <property type="project" value="TreeGrafter"/>
</dbReference>
<feature type="chain" id="PRO_5004744503" evidence="2">
    <location>
        <begin position="22"/>
        <end position="388"/>
    </location>
</feature>
<proteinExistence type="inferred from homology"/>
<keyword evidence="4" id="KW-1185">Reference proteome</keyword>
<dbReference type="PANTHER" id="PTHR30344:SF1">
    <property type="entry name" value="6-PHOSPHOGLUCONOLACTONASE"/>
    <property type="match status" value="1"/>
</dbReference>
<dbReference type="PANTHER" id="PTHR30344">
    <property type="entry name" value="6-PHOSPHOGLUCONOLACTONASE-RELATED"/>
    <property type="match status" value="1"/>
</dbReference>
<dbReference type="OrthoDB" id="9802240at2"/>